<accession>A0AAD9YZP4</accession>
<evidence type="ECO:0000313" key="4">
    <source>
        <dbReference type="Proteomes" id="UP001276659"/>
    </source>
</evidence>
<feature type="compositionally biased region" description="Low complexity" evidence="1">
    <location>
        <begin position="29"/>
        <end position="41"/>
    </location>
</feature>
<dbReference type="AlphaFoldDB" id="A0AAD9YZP4"/>
<feature type="compositionally biased region" description="Pro residues" evidence="1">
    <location>
        <begin position="64"/>
        <end position="73"/>
    </location>
</feature>
<dbReference type="Proteomes" id="UP001276659">
    <property type="component" value="Unassembled WGS sequence"/>
</dbReference>
<organism evidence="3 4">
    <name type="scientific">Lepraria neglecta</name>
    <dbReference type="NCBI Taxonomy" id="209136"/>
    <lineage>
        <taxon>Eukaryota</taxon>
        <taxon>Fungi</taxon>
        <taxon>Dikarya</taxon>
        <taxon>Ascomycota</taxon>
        <taxon>Pezizomycotina</taxon>
        <taxon>Lecanoromycetes</taxon>
        <taxon>OSLEUM clade</taxon>
        <taxon>Lecanoromycetidae</taxon>
        <taxon>Lecanorales</taxon>
        <taxon>Lecanorineae</taxon>
        <taxon>Stereocaulaceae</taxon>
        <taxon>Lepraria</taxon>
    </lineage>
</organism>
<feature type="chain" id="PRO_5041946251" description="Extracellular membrane protein CFEM domain-containing protein" evidence="2">
    <location>
        <begin position="20"/>
        <end position="275"/>
    </location>
</feature>
<evidence type="ECO:0000256" key="2">
    <source>
        <dbReference type="SAM" id="SignalP"/>
    </source>
</evidence>
<dbReference type="EMBL" id="JASNWA010000010">
    <property type="protein sequence ID" value="KAK3168886.1"/>
    <property type="molecule type" value="Genomic_DNA"/>
</dbReference>
<gene>
    <name evidence="3" type="ORF">OEA41_005334</name>
</gene>
<feature type="region of interest" description="Disordered" evidence="1">
    <location>
        <begin position="27"/>
        <end position="91"/>
    </location>
</feature>
<proteinExistence type="predicted"/>
<feature type="signal peptide" evidence="2">
    <location>
        <begin position="1"/>
        <end position="19"/>
    </location>
</feature>
<comment type="caution">
    <text evidence="3">The sequence shown here is derived from an EMBL/GenBank/DDBJ whole genome shotgun (WGS) entry which is preliminary data.</text>
</comment>
<keyword evidence="2" id="KW-0732">Signal</keyword>
<sequence>MRYSLFLSLILSSALLVHAAFPIPKAPDAPDVAPEPVVPETPSDPASDPTPESGPKPEGTSPNEPNPIGPPATVPDEHPGEDPESEASDVGEHLSEILDAISSLVSLAVGGTTAAGTTITSAPSIPTAAYPCSSAEVIYNSCSLQFPGFDVSPQSAQARCLCYAGQGNYATAWAPSIFDGYIGSCNNYIQAQTQLSTLQGVGGDLGLCSSAGQVVAALSTTGALASASTRTGSSSIPAAISAPSVQPPTMGMASQCGIKWSVNLLVGIICGVLAL</sequence>
<protein>
    <recommendedName>
        <fullName evidence="5">Extracellular membrane protein CFEM domain-containing protein</fullName>
    </recommendedName>
</protein>
<evidence type="ECO:0000256" key="1">
    <source>
        <dbReference type="SAM" id="MobiDB-lite"/>
    </source>
</evidence>
<reference evidence="3" key="1">
    <citation type="submission" date="2022-11" db="EMBL/GenBank/DDBJ databases">
        <title>Chromosomal genome sequence assembly and mating type (MAT) locus characterization of the leprose asexual lichenized fungus Lepraria neglecta (Nyl.) Erichsen.</title>
        <authorList>
            <person name="Allen J.L."/>
            <person name="Pfeffer B."/>
        </authorList>
    </citation>
    <scope>NUCLEOTIDE SEQUENCE</scope>
    <source>
        <strain evidence="3">Allen 5258</strain>
    </source>
</reference>
<evidence type="ECO:0008006" key="5">
    <source>
        <dbReference type="Google" id="ProtNLM"/>
    </source>
</evidence>
<keyword evidence="4" id="KW-1185">Reference proteome</keyword>
<evidence type="ECO:0000313" key="3">
    <source>
        <dbReference type="EMBL" id="KAK3168886.1"/>
    </source>
</evidence>
<name>A0AAD9YZP4_9LECA</name>